<keyword evidence="4" id="KW-1185">Reference proteome</keyword>
<name>A0A2T1GGW8_9CYAN</name>
<sequence length="183" mass="19830">MKFFNISLVTLVSASLLFLGACSNDNKAKTETTTTSNPAAKTETTATSEPTAKTETTTATKDGEKHSEGDGHDHSKGDKKDGHSGQVVQSGKYHVEFASDPAKDSTHLDIKLHGEKDQEITDAKLTAQVQLPDGTSQTIAVPYNAEEKQYVAKLMTTATGDYKVVLQTDVKGEKFNSRFSFKR</sequence>
<gene>
    <name evidence="3" type="ORF">C7B77_10140</name>
</gene>
<dbReference type="PROSITE" id="PS51257">
    <property type="entry name" value="PROKAR_LIPOPROTEIN"/>
    <property type="match status" value="1"/>
</dbReference>
<evidence type="ECO:0000256" key="2">
    <source>
        <dbReference type="SAM" id="SignalP"/>
    </source>
</evidence>
<dbReference type="Proteomes" id="UP000238937">
    <property type="component" value="Unassembled WGS sequence"/>
</dbReference>
<keyword evidence="2" id="KW-0732">Signal</keyword>
<evidence type="ECO:0000256" key="1">
    <source>
        <dbReference type="SAM" id="MobiDB-lite"/>
    </source>
</evidence>
<dbReference type="OrthoDB" id="563554at2"/>
<evidence type="ECO:0000313" key="4">
    <source>
        <dbReference type="Proteomes" id="UP000238937"/>
    </source>
</evidence>
<protein>
    <submittedName>
        <fullName evidence="3">Uncharacterized protein</fullName>
    </submittedName>
</protein>
<accession>A0A2T1GGW8</accession>
<feature type="region of interest" description="Disordered" evidence="1">
    <location>
        <begin position="27"/>
        <end position="100"/>
    </location>
</feature>
<dbReference type="AlphaFoldDB" id="A0A2T1GGW8"/>
<reference evidence="3 4" key="1">
    <citation type="submission" date="2018-03" db="EMBL/GenBank/DDBJ databases">
        <title>The ancient ancestry and fast evolution of plastids.</title>
        <authorList>
            <person name="Moore K.R."/>
            <person name="Magnabosco C."/>
            <person name="Momper L."/>
            <person name="Gold D.A."/>
            <person name="Bosak T."/>
            <person name="Fournier G.P."/>
        </authorList>
    </citation>
    <scope>NUCLEOTIDE SEQUENCE [LARGE SCALE GENOMIC DNA]</scope>
    <source>
        <strain evidence="3 4">CCALA 037</strain>
    </source>
</reference>
<dbReference type="EMBL" id="PVWO01000101">
    <property type="protein sequence ID" value="PSB56928.1"/>
    <property type="molecule type" value="Genomic_DNA"/>
</dbReference>
<dbReference type="RefSeq" id="WP_106303678.1">
    <property type="nucleotide sequence ID" value="NZ_PVWO01000101.1"/>
</dbReference>
<feature type="chain" id="PRO_5015529249" evidence="2">
    <location>
        <begin position="29"/>
        <end position="183"/>
    </location>
</feature>
<comment type="caution">
    <text evidence="3">The sequence shown here is derived from an EMBL/GenBank/DDBJ whole genome shotgun (WGS) entry which is preliminary data.</text>
</comment>
<organism evidence="3 4">
    <name type="scientific">Chamaesiphon polymorphus CCALA 037</name>
    <dbReference type="NCBI Taxonomy" id="2107692"/>
    <lineage>
        <taxon>Bacteria</taxon>
        <taxon>Bacillati</taxon>
        <taxon>Cyanobacteriota</taxon>
        <taxon>Cyanophyceae</taxon>
        <taxon>Gomontiellales</taxon>
        <taxon>Chamaesiphonaceae</taxon>
        <taxon>Chamaesiphon</taxon>
    </lineage>
</organism>
<feature type="signal peptide" evidence="2">
    <location>
        <begin position="1"/>
        <end position="28"/>
    </location>
</feature>
<evidence type="ECO:0000313" key="3">
    <source>
        <dbReference type="EMBL" id="PSB56928.1"/>
    </source>
</evidence>
<feature type="compositionally biased region" description="Basic and acidic residues" evidence="1">
    <location>
        <begin position="61"/>
        <end position="83"/>
    </location>
</feature>
<proteinExistence type="predicted"/>
<feature type="compositionally biased region" description="Low complexity" evidence="1">
    <location>
        <begin position="39"/>
        <end position="60"/>
    </location>
</feature>